<dbReference type="InterPro" id="IPR050700">
    <property type="entry name" value="YIM1/Zinc_Alcohol_DH_Fams"/>
</dbReference>
<accession>A0A834RAW0</accession>
<sequence length="404" mass="45922">MLLESIVSRSLWNKVKSSFSNRLLHNRAWTIDRYDENLNQSLSFRSDFKMPSIRKPNQVLIKVFASSINPLDVEMIRGYGDVVMTADFIFNRNKDILSLKRLPLVLGRDFVGRIVDKGENVVQNQIGDIVWGTVFPFYNGSHADYVITNEESIFLKPKNLTNVQAASIPFAALTAWSAITTYGNCNPLNCSGKNVLILGGSGAVGNIACQLLQNWGANVVTTSSPKTLDQLKLLINNERCIDYNEMKIFLQQYEHNFDLILDASSSSKTSEDNYTIVKEIMRERFENRLAAKSILPCPCNTVFITLNPPLLRNFDQNGLVFGALKNLNDVLCDTISSSRYSISYRWGFFNENRKALEYLTMLYETNRLRLFDPKVFRFDQAINAYNLVQNRKANGKVVLDLEAE</sequence>
<dbReference type="Pfam" id="PF08240">
    <property type="entry name" value="ADH_N"/>
    <property type="match status" value="1"/>
</dbReference>
<dbReference type="OrthoDB" id="48317at2759"/>
<organism evidence="2">
    <name type="scientific">Sarcoptes scabiei</name>
    <name type="common">Itch mite</name>
    <name type="synonym">Acarus scabiei</name>
    <dbReference type="NCBI Taxonomy" id="52283"/>
    <lineage>
        <taxon>Eukaryota</taxon>
        <taxon>Metazoa</taxon>
        <taxon>Ecdysozoa</taxon>
        <taxon>Arthropoda</taxon>
        <taxon>Chelicerata</taxon>
        <taxon>Arachnida</taxon>
        <taxon>Acari</taxon>
        <taxon>Acariformes</taxon>
        <taxon>Sarcoptiformes</taxon>
        <taxon>Astigmata</taxon>
        <taxon>Psoroptidia</taxon>
        <taxon>Sarcoptoidea</taxon>
        <taxon>Sarcoptidae</taxon>
        <taxon>Sarcoptinae</taxon>
        <taxon>Sarcoptes</taxon>
    </lineage>
</organism>
<dbReference type="InterPro" id="IPR020843">
    <property type="entry name" value="ER"/>
</dbReference>
<reference evidence="2" key="2">
    <citation type="submission" date="2020-01" db="EMBL/GenBank/DDBJ databases">
        <authorList>
            <person name="Korhonen P.K.K."/>
            <person name="Guangxu M.G."/>
            <person name="Wang T.W."/>
            <person name="Stroehlein A.J.S."/>
            <person name="Young N.D."/>
            <person name="Ang C.-S.A."/>
            <person name="Fernando D.W.F."/>
            <person name="Lu H.L."/>
            <person name="Taylor S.T."/>
            <person name="Ehtesham M.E.M."/>
            <person name="Najaraj S.H.N."/>
            <person name="Harsha G.H.G."/>
            <person name="Madugundu A.M."/>
            <person name="Renuse S.R."/>
            <person name="Holt D.H."/>
            <person name="Pandey A.P."/>
            <person name="Papenfuss A.P."/>
            <person name="Gasser R.B.G."/>
            <person name="Fischer K.F."/>
        </authorList>
    </citation>
    <scope>NUCLEOTIDE SEQUENCE</scope>
    <source>
        <strain evidence="2">SSS_KF_BRIS2020</strain>
    </source>
</reference>
<dbReference type="PANTHER" id="PTHR11695:SF294">
    <property type="entry name" value="RETICULON-4-INTERACTING PROTEIN 1, MITOCHONDRIAL"/>
    <property type="match status" value="1"/>
</dbReference>
<dbReference type="SMART" id="SM00829">
    <property type="entry name" value="PKS_ER"/>
    <property type="match status" value="1"/>
</dbReference>
<dbReference type="PANTHER" id="PTHR11695">
    <property type="entry name" value="ALCOHOL DEHYDROGENASE RELATED"/>
    <property type="match status" value="1"/>
</dbReference>
<evidence type="ECO:0000259" key="1">
    <source>
        <dbReference type="SMART" id="SM00829"/>
    </source>
</evidence>
<dbReference type="GO" id="GO:0016491">
    <property type="term" value="F:oxidoreductase activity"/>
    <property type="evidence" value="ECO:0007669"/>
    <property type="project" value="InterPro"/>
</dbReference>
<evidence type="ECO:0000313" key="2">
    <source>
        <dbReference type="EMBL" id="KAF7492096.1"/>
    </source>
</evidence>
<dbReference type="EnsemblMetazoa" id="SSS_7866s_mrna">
    <property type="protein sequence ID" value="KAF7492096.1"/>
    <property type="gene ID" value="SSS_7866"/>
</dbReference>
<reference evidence="4" key="1">
    <citation type="journal article" date="2020" name="PLoS Negl. Trop. Dis.">
        <title>High-quality nuclear genome for Sarcoptes scabiei-A critical resource for a neglected parasite.</title>
        <authorList>
            <person name="Korhonen P.K."/>
            <person name="Gasser R.B."/>
            <person name="Ma G."/>
            <person name="Wang T."/>
            <person name="Stroehlein A.J."/>
            <person name="Young N.D."/>
            <person name="Ang C.S."/>
            <person name="Fernando D.D."/>
            <person name="Lu H.C."/>
            <person name="Taylor S."/>
            <person name="Reynolds S.L."/>
            <person name="Mofiz E."/>
            <person name="Najaraj S.H."/>
            <person name="Gowda H."/>
            <person name="Madugundu A."/>
            <person name="Renuse S."/>
            <person name="Holt D."/>
            <person name="Pandey A."/>
            <person name="Papenfuss A.T."/>
            <person name="Fischer K."/>
        </authorList>
    </citation>
    <scope>NUCLEOTIDE SEQUENCE [LARGE SCALE GENOMIC DNA]</scope>
</reference>
<dbReference type="SUPFAM" id="SSF51735">
    <property type="entry name" value="NAD(P)-binding Rossmann-fold domains"/>
    <property type="match status" value="1"/>
</dbReference>
<evidence type="ECO:0000313" key="3">
    <source>
        <dbReference type="EnsemblMetazoa" id="KAF7492096.1"/>
    </source>
</evidence>
<dbReference type="AlphaFoldDB" id="A0A834RAW0"/>
<dbReference type="Gene3D" id="3.90.180.10">
    <property type="entry name" value="Medium-chain alcohol dehydrogenases, catalytic domain"/>
    <property type="match status" value="1"/>
</dbReference>
<keyword evidence="4" id="KW-1185">Reference proteome</keyword>
<protein>
    <submittedName>
        <fullName evidence="2">Reticulon-4-interacting protein 1 -like protein, mitochondrial</fullName>
    </submittedName>
</protein>
<dbReference type="InterPro" id="IPR011032">
    <property type="entry name" value="GroES-like_sf"/>
</dbReference>
<evidence type="ECO:0000313" key="4">
    <source>
        <dbReference type="Proteomes" id="UP000070412"/>
    </source>
</evidence>
<dbReference type="Gene3D" id="3.40.50.720">
    <property type="entry name" value="NAD(P)-binding Rossmann-like Domain"/>
    <property type="match status" value="1"/>
</dbReference>
<feature type="domain" description="Enoyl reductase (ER)" evidence="1">
    <location>
        <begin position="37"/>
        <end position="399"/>
    </location>
</feature>
<dbReference type="Proteomes" id="UP000070412">
    <property type="component" value="Unassembled WGS sequence"/>
</dbReference>
<gene>
    <name evidence="2" type="ORF">SSS_7866</name>
</gene>
<dbReference type="SUPFAM" id="SSF50129">
    <property type="entry name" value="GroES-like"/>
    <property type="match status" value="1"/>
</dbReference>
<proteinExistence type="predicted"/>
<reference evidence="3" key="3">
    <citation type="submission" date="2022-06" db="UniProtKB">
        <authorList>
            <consortium name="EnsemblMetazoa"/>
        </authorList>
    </citation>
    <scope>IDENTIFICATION</scope>
</reference>
<dbReference type="InterPro" id="IPR036291">
    <property type="entry name" value="NAD(P)-bd_dom_sf"/>
</dbReference>
<dbReference type="EMBL" id="WVUK01000057">
    <property type="protein sequence ID" value="KAF7492096.1"/>
    <property type="molecule type" value="Genomic_DNA"/>
</dbReference>
<name>A0A834RAW0_SARSC</name>
<dbReference type="GO" id="GO:0005739">
    <property type="term" value="C:mitochondrion"/>
    <property type="evidence" value="ECO:0007669"/>
    <property type="project" value="TreeGrafter"/>
</dbReference>
<dbReference type="InterPro" id="IPR013154">
    <property type="entry name" value="ADH-like_N"/>
</dbReference>